<evidence type="ECO:0000256" key="5">
    <source>
        <dbReference type="SAM" id="Phobius"/>
    </source>
</evidence>
<evidence type="ECO:0000256" key="4">
    <source>
        <dbReference type="ARBA" id="ARBA00023136"/>
    </source>
</evidence>
<dbReference type="PANTHER" id="PTHR20855:SF3">
    <property type="entry name" value="LD03007P"/>
    <property type="match status" value="1"/>
</dbReference>
<keyword evidence="2 5" id="KW-0812">Transmembrane</keyword>
<dbReference type="InterPro" id="IPR004254">
    <property type="entry name" value="AdipoR/HlyIII-related"/>
</dbReference>
<evidence type="ECO:0000256" key="2">
    <source>
        <dbReference type="ARBA" id="ARBA00022692"/>
    </source>
</evidence>
<comment type="caution">
    <text evidence="6">The sequence shown here is derived from an EMBL/GenBank/DDBJ whole genome shotgun (WGS) entry which is preliminary data.</text>
</comment>
<protein>
    <recommendedName>
        <fullName evidence="7">Hemolysin-3</fullName>
    </recommendedName>
</protein>
<name>A0A644X0W9_9ZZZZ</name>
<evidence type="ECO:0008006" key="7">
    <source>
        <dbReference type="Google" id="ProtNLM"/>
    </source>
</evidence>
<keyword evidence="3 5" id="KW-1133">Transmembrane helix</keyword>
<keyword evidence="4 5" id="KW-0472">Membrane</keyword>
<dbReference type="PANTHER" id="PTHR20855">
    <property type="entry name" value="ADIPOR/PROGESTIN RECEPTOR-RELATED"/>
    <property type="match status" value="1"/>
</dbReference>
<comment type="subcellular location">
    <subcellularLocation>
        <location evidence="1">Membrane</location>
        <topology evidence="1">Multi-pass membrane protein</topology>
    </subcellularLocation>
</comment>
<feature type="transmembrane region" description="Helical" evidence="5">
    <location>
        <begin position="26"/>
        <end position="45"/>
    </location>
</feature>
<dbReference type="Pfam" id="PF03006">
    <property type="entry name" value="HlyIII"/>
    <property type="match status" value="1"/>
</dbReference>
<feature type="transmembrane region" description="Helical" evidence="5">
    <location>
        <begin position="143"/>
        <end position="160"/>
    </location>
</feature>
<feature type="transmembrane region" description="Helical" evidence="5">
    <location>
        <begin position="116"/>
        <end position="138"/>
    </location>
</feature>
<feature type="transmembrane region" description="Helical" evidence="5">
    <location>
        <begin position="57"/>
        <end position="76"/>
    </location>
</feature>
<dbReference type="GO" id="GO:0016020">
    <property type="term" value="C:membrane"/>
    <property type="evidence" value="ECO:0007669"/>
    <property type="project" value="UniProtKB-SubCell"/>
</dbReference>
<organism evidence="6">
    <name type="scientific">bioreactor metagenome</name>
    <dbReference type="NCBI Taxonomy" id="1076179"/>
    <lineage>
        <taxon>unclassified sequences</taxon>
        <taxon>metagenomes</taxon>
        <taxon>ecological metagenomes</taxon>
    </lineage>
</organism>
<feature type="transmembrane region" description="Helical" evidence="5">
    <location>
        <begin position="172"/>
        <end position="190"/>
    </location>
</feature>
<feature type="transmembrane region" description="Helical" evidence="5">
    <location>
        <begin position="199"/>
        <end position="218"/>
    </location>
</feature>
<dbReference type="EMBL" id="VSSQ01001604">
    <property type="protein sequence ID" value="MPM09729.1"/>
    <property type="molecule type" value="Genomic_DNA"/>
</dbReference>
<dbReference type="AlphaFoldDB" id="A0A644X0W9"/>
<evidence type="ECO:0000313" key="6">
    <source>
        <dbReference type="EMBL" id="MPM09729.1"/>
    </source>
</evidence>
<evidence type="ECO:0000256" key="3">
    <source>
        <dbReference type="ARBA" id="ARBA00022989"/>
    </source>
</evidence>
<gene>
    <name evidence="6" type="ORF">SDC9_56051</name>
</gene>
<evidence type="ECO:0000256" key="1">
    <source>
        <dbReference type="ARBA" id="ARBA00004141"/>
    </source>
</evidence>
<proteinExistence type="predicted"/>
<sequence>MKFTQWLENHITLHTYDDPRAERENSVTHVVGVALAVVAFVAILLKLPSIESASLKVGMVIWALTMIMLYGASALYHSLPYGNAKRICRILDHSNIYFLIAGTYTPLMLSIGTGTAHMLVGIVWAIALLGIIFTLVFWGKLKALHVLLYLAMGWLIVFFWKDIVPFLPEGLLGWVIAAGLTYSIGVIFYASKRIPHYHAIWHLFCIGGSALFFFGYMITLL</sequence>
<reference evidence="6" key="1">
    <citation type="submission" date="2019-08" db="EMBL/GenBank/DDBJ databases">
        <authorList>
            <person name="Kucharzyk K."/>
            <person name="Murdoch R.W."/>
            <person name="Higgins S."/>
            <person name="Loffler F."/>
        </authorList>
    </citation>
    <scope>NUCLEOTIDE SEQUENCE</scope>
</reference>
<accession>A0A644X0W9</accession>